<reference evidence="1" key="1">
    <citation type="submission" date="2023-10" db="EMBL/GenBank/DDBJ databases">
        <authorList>
            <person name="Rodriguez Cubillos JULIANA M."/>
            <person name="De Vega J."/>
        </authorList>
    </citation>
    <scope>NUCLEOTIDE SEQUENCE</scope>
</reference>
<dbReference type="EMBL" id="CASHSV030000311">
    <property type="protein sequence ID" value="CAJ2658634.1"/>
    <property type="molecule type" value="Genomic_DNA"/>
</dbReference>
<name>A0ACB0KRU1_TRIPR</name>
<proteinExistence type="predicted"/>
<dbReference type="Proteomes" id="UP001177021">
    <property type="component" value="Unassembled WGS sequence"/>
</dbReference>
<protein>
    <submittedName>
        <fullName evidence="1">Uncharacterized protein</fullName>
    </submittedName>
</protein>
<keyword evidence="2" id="KW-1185">Reference proteome</keyword>
<organism evidence="1 2">
    <name type="scientific">Trifolium pratense</name>
    <name type="common">Red clover</name>
    <dbReference type="NCBI Taxonomy" id="57577"/>
    <lineage>
        <taxon>Eukaryota</taxon>
        <taxon>Viridiplantae</taxon>
        <taxon>Streptophyta</taxon>
        <taxon>Embryophyta</taxon>
        <taxon>Tracheophyta</taxon>
        <taxon>Spermatophyta</taxon>
        <taxon>Magnoliopsida</taxon>
        <taxon>eudicotyledons</taxon>
        <taxon>Gunneridae</taxon>
        <taxon>Pentapetalae</taxon>
        <taxon>rosids</taxon>
        <taxon>fabids</taxon>
        <taxon>Fabales</taxon>
        <taxon>Fabaceae</taxon>
        <taxon>Papilionoideae</taxon>
        <taxon>50 kb inversion clade</taxon>
        <taxon>NPAAA clade</taxon>
        <taxon>Hologalegina</taxon>
        <taxon>IRL clade</taxon>
        <taxon>Trifolieae</taxon>
        <taxon>Trifolium</taxon>
    </lineage>
</organism>
<gene>
    <name evidence="1" type="ORF">MILVUS5_LOCUS24978</name>
</gene>
<accession>A0ACB0KRU1</accession>
<evidence type="ECO:0000313" key="1">
    <source>
        <dbReference type="EMBL" id="CAJ2658634.1"/>
    </source>
</evidence>
<evidence type="ECO:0000313" key="2">
    <source>
        <dbReference type="Proteomes" id="UP001177021"/>
    </source>
</evidence>
<sequence>MYPLLEIQKLSAITYIRKSSVCHYVKNFFQRFWLDEMEMGSYTHSSFLSSDLLPSLGAQVIQETKPRKYVIYPFNPHYRIWELLLVVLVIYSAWICPFEFAFLTYKEDGLFILDNIVNGFFAIDIVLTFFVAYQDSDSYLVIDDPKKIATRYISTWFALDICSTAPLESISLLFINHNSELGFKLLNMLRLWRLNRVSSLFARLEKDIRFNYFWVRCTKLFAVTLFAVHCAGCFNYLIADVYPDSRKTWIGAMYPNFKEESLWDRYVTAIYWSIVTLTTTGYGDLHAENTIEMLFDITYMLFNLGLTSYIIGNMTNLVVHWTSRTQDFRDTVKAASEFASRNHLPHRVHNQMLAHICLRFKTEGMKQQETLNDLPKAIRSSIAHHLFFPVVQKVYLFQGVSHDFLLQLVSEMKAEYFPPKEDVILQNESPTDLYVLVSGAVNLVHYIDGNDQVVLDKAIAVDTFGEFGVLYHVPQPFTVRTIELSQILRLNSTTLMNALQANPGDAQIVMDNLSMRLRERAGFVSEYPHTDLGLVLQKLLHGVPNNMIPEDCKRDLHTATLTAHTGKLDIVEILLERDAKAKNTDAIGWTPKALVQRLKSKSISDHTMNYESKKKSDEHRIEIVEPQILKLGRNGSTRNSKQDGIRTINFPLENVYTDYNSRNSICPSEIEMARFTKKRVTIHSQSGWRSSSHGQHGKLIILPDSLEELLKIAGEKFGSFNPTKVINKENAEIDDIDVIRDGDHLFFLGSESDNLNL</sequence>
<comment type="caution">
    <text evidence="1">The sequence shown here is derived from an EMBL/GenBank/DDBJ whole genome shotgun (WGS) entry which is preliminary data.</text>
</comment>